<organism evidence="2 3">
    <name type="scientific">Phaeodactylibacter xiamenensis</name>
    <dbReference type="NCBI Taxonomy" id="1524460"/>
    <lineage>
        <taxon>Bacteria</taxon>
        <taxon>Pseudomonadati</taxon>
        <taxon>Bacteroidota</taxon>
        <taxon>Saprospiria</taxon>
        <taxon>Saprospirales</taxon>
        <taxon>Haliscomenobacteraceae</taxon>
        <taxon>Phaeodactylibacter</taxon>
    </lineage>
</organism>
<dbReference type="EMBL" id="JPOS01000081">
    <property type="protein sequence ID" value="KGE86278.1"/>
    <property type="molecule type" value="Genomic_DNA"/>
</dbReference>
<evidence type="ECO:0000313" key="2">
    <source>
        <dbReference type="EMBL" id="KGE86278.1"/>
    </source>
</evidence>
<gene>
    <name evidence="2" type="ORF">IX84_23010</name>
</gene>
<reference evidence="2 3" key="1">
    <citation type="journal article" date="2014" name="Int. J. Syst. Evol. Microbiol.">
        <title>Phaeodactylibacter xiamenensis gen. nov., sp. nov., a member of the family Saprospiraceae isolated from the marine alga Phaeodactylum tricornutum.</title>
        <authorList>
            <person name="Chen Z.Jr."/>
            <person name="Lei X."/>
            <person name="Lai Q."/>
            <person name="Li Y."/>
            <person name="Zhang B."/>
            <person name="Zhang J."/>
            <person name="Zhang H."/>
            <person name="Yang L."/>
            <person name="Zheng W."/>
            <person name="Tian Y."/>
            <person name="Yu Z."/>
            <person name="Xu H.Jr."/>
            <person name="Zheng T."/>
        </authorList>
    </citation>
    <scope>NUCLEOTIDE SEQUENCE [LARGE SCALE GENOMIC DNA]</scope>
    <source>
        <strain evidence="2 3">KD52</strain>
    </source>
</reference>
<dbReference type="RefSeq" id="WP_044225853.1">
    <property type="nucleotide sequence ID" value="NZ_JBKAGJ010000013.1"/>
</dbReference>
<sequence>MARLFYLLLALIPGLLTAQSFQDTLLIEENFSDTSGFTDLSRLLIWGDNTEVESGFQHDSIEDSRGLINQAIHMTPKAMEYAGYQPNTIRASQAVDFRFPTPVSREADTLIVEFDALWDALNSPGWGESGRIVVTLLHDYPENGIPFGAIDDLSAEAPFGRPAYNMRLRNTENTGAFQSGGLMLYGGGEDLEGEIEQAFGYWLPGFSSEAGGGTPGQGDPYPLSPTQKNEGLALASTTHWMHYTWVIAPNRLSFYQRDALAPESDNELVMLMETPRSDQFEGLIVGQLNEAHGTDINEPPALYHWFEQVEALRLYFRGGGPSLPGQSGSTSPV</sequence>
<dbReference type="AlphaFoldDB" id="A0A098S396"/>
<comment type="caution">
    <text evidence="2">The sequence shown here is derived from an EMBL/GenBank/DDBJ whole genome shotgun (WGS) entry which is preliminary data.</text>
</comment>
<keyword evidence="3" id="KW-1185">Reference proteome</keyword>
<dbReference type="STRING" id="1524460.IX84_23010"/>
<evidence type="ECO:0000313" key="3">
    <source>
        <dbReference type="Proteomes" id="UP000029736"/>
    </source>
</evidence>
<accession>A0A098S396</accession>
<proteinExistence type="predicted"/>
<protein>
    <submittedName>
        <fullName evidence="2">Uncharacterized protein</fullName>
    </submittedName>
</protein>
<dbReference type="Proteomes" id="UP000029736">
    <property type="component" value="Unassembled WGS sequence"/>
</dbReference>
<feature type="signal peptide" evidence="1">
    <location>
        <begin position="1"/>
        <end position="18"/>
    </location>
</feature>
<evidence type="ECO:0000256" key="1">
    <source>
        <dbReference type="SAM" id="SignalP"/>
    </source>
</evidence>
<keyword evidence="1" id="KW-0732">Signal</keyword>
<feature type="chain" id="PRO_5001939739" evidence="1">
    <location>
        <begin position="19"/>
        <end position="333"/>
    </location>
</feature>
<name>A0A098S396_9BACT</name>